<sequence length="115" mass="13324">MLAETKSSSQHSRDPETRRAKTLPQRCSTFNIQTLRKIKFCDRDACSHVLRDADLDARRRYPLQNLLHIHIIFPGNREADSPRTKILTGDHPRLPLLAPPRPRLPSTLVMHRDLE</sequence>
<accession>A0A1C7LMM8</accession>
<proteinExistence type="predicted"/>
<evidence type="ECO:0000256" key="1">
    <source>
        <dbReference type="SAM" id="MobiDB-lite"/>
    </source>
</evidence>
<dbReference type="AlphaFoldDB" id="A0A1C7LMM8"/>
<feature type="compositionally biased region" description="Polar residues" evidence="1">
    <location>
        <begin position="1"/>
        <end position="10"/>
    </location>
</feature>
<comment type="caution">
    <text evidence="2">The sequence shown here is derived from an EMBL/GenBank/DDBJ whole genome shotgun (WGS) entry which is preliminary data.</text>
</comment>
<gene>
    <name evidence="2" type="ORF">A0H81_14032</name>
</gene>
<evidence type="ECO:0000313" key="3">
    <source>
        <dbReference type="Proteomes" id="UP000092993"/>
    </source>
</evidence>
<dbReference type="EMBL" id="LUGG01000035">
    <property type="protein sequence ID" value="OBZ65993.1"/>
    <property type="molecule type" value="Genomic_DNA"/>
</dbReference>
<keyword evidence="3" id="KW-1185">Reference proteome</keyword>
<organism evidence="2 3">
    <name type="scientific">Grifola frondosa</name>
    <name type="common">Maitake</name>
    <name type="synonym">Polyporus frondosus</name>
    <dbReference type="NCBI Taxonomy" id="5627"/>
    <lineage>
        <taxon>Eukaryota</taxon>
        <taxon>Fungi</taxon>
        <taxon>Dikarya</taxon>
        <taxon>Basidiomycota</taxon>
        <taxon>Agaricomycotina</taxon>
        <taxon>Agaricomycetes</taxon>
        <taxon>Polyporales</taxon>
        <taxon>Grifolaceae</taxon>
        <taxon>Grifola</taxon>
    </lineage>
</organism>
<dbReference type="Proteomes" id="UP000092993">
    <property type="component" value="Unassembled WGS sequence"/>
</dbReference>
<evidence type="ECO:0000313" key="2">
    <source>
        <dbReference type="EMBL" id="OBZ65993.1"/>
    </source>
</evidence>
<feature type="region of interest" description="Disordered" evidence="1">
    <location>
        <begin position="1"/>
        <end position="22"/>
    </location>
</feature>
<protein>
    <submittedName>
        <fullName evidence="2">Uncharacterized protein</fullName>
    </submittedName>
</protein>
<reference evidence="2 3" key="1">
    <citation type="submission" date="2016-03" db="EMBL/GenBank/DDBJ databases">
        <title>Whole genome sequencing of Grifola frondosa 9006-11.</title>
        <authorList>
            <person name="Min B."/>
            <person name="Park H."/>
            <person name="Kim J.-G."/>
            <person name="Cho H."/>
            <person name="Oh Y.-L."/>
            <person name="Kong W.-S."/>
            <person name="Choi I.-G."/>
        </authorList>
    </citation>
    <scope>NUCLEOTIDE SEQUENCE [LARGE SCALE GENOMIC DNA]</scope>
    <source>
        <strain evidence="2 3">9006-11</strain>
    </source>
</reference>
<name>A0A1C7LMM8_GRIFR</name>